<accession>A0A158JSF9</accession>
<keyword evidence="1" id="KW-0472">Membrane</keyword>
<evidence type="ECO:0000256" key="1">
    <source>
        <dbReference type="SAM" id="Phobius"/>
    </source>
</evidence>
<keyword evidence="1" id="KW-0812">Transmembrane</keyword>
<sequence>MLEASVKWKVRTDGLLAYAGMVAKPVIAISIAYCVLSNISFQFAADGSFSMRRAEEVGLVTLDYAQQHATDAVLFKRVGPELFEYRIKRPLLGYAGIPWLVARRTDIDLAHRCENRPGCKLEED</sequence>
<feature type="transmembrane region" description="Helical" evidence="1">
    <location>
        <begin position="15"/>
        <end position="36"/>
    </location>
</feature>
<gene>
    <name evidence="2" type="ORF">AWB74_04234</name>
</gene>
<name>A0A158JSF9_9BURK</name>
<dbReference type="Proteomes" id="UP000055019">
    <property type="component" value="Unassembled WGS sequence"/>
</dbReference>
<reference evidence="2" key="1">
    <citation type="submission" date="2016-01" db="EMBL/GenBank/DDBJ databases">
        <authorList>
            <person name="Peeters C."/>
        </authorList>
    </citation>
    <scope>NUCLEOTIDE SEQUENCE [LARGE SCALE GENOMIC DNA]</scope>
    <source>
        <strain evidence="2">LMG 29317</strain>
    </source>
</reference>
<keyword evidence="1" id="KW-1133">Transmembrane helix</keyword>
<dbReference type="AlphaFoldDB" id="A0A158JSF9"/>
<comment type="caution">
    <text evidence="2">The sequence shown here is derived from an EMBL/GenBank/DDBJ whole genome shotgun (WGS) entry which is preliminary data.</text>
</comment>
<proteinExistence type="predicted"/>
<evidence type="ECO:0000313" key="3">
    <source>
        <dbReference type="Proteomes" id="UP000055019"/>
    </source>
</evidence>
<keyword evidence="3" id="KW-1185">Reference proteome</keyword>
<organism evidence="2 3">
    <name type="scientific">Caballeronia arvi</name>
    <dbReference type="NCBI Taxonomy" id="1777135"/>
    <lineage>
        <taxon>Bacteria</taxon>
        <taxon>Pseudomonadati</taxon>
        <taxon>Pseudomonadota</taxon>
        <taxon>Betaproteobacteria</taxon>
        <taxon>Burkholderiales</taxon>
        <taxon>Burkholderiaceae</taxon>
        <taxon>Caballeronia</taxon>
    </lineage>
</organism>
<evidence type="ECO:0000313" key="2">
    <source>
        <dbReference type="EMBL" id="SAL71625.1"/>
    </source>
</evidence>
<protein>
    <submittedName>
        <fullName evidence="2">Uncharacterized protein</fullName>
    </submittedName>
</protein>
<dbReference type="EMBL" id="FCOM02000019">
    <property type="protein sequence ID" value="SAL71625.1"/>
    <property type="molecule type" value="Genomic_DNA"/>
</dbReference>